<dbReference type="Pfam" id="PF06114">
    <property type="entry name" value="Peptidase_M78"/>
    <property type="match status" value="1"/>
</dbReference>
<dbReference type="PANTHER" id="PTHR43236">
    <property type="entry name" value="ANTITOXIN HIGA1"/>
    <property type="match status" value="1"/>
</dbReference>
<evidence type="ECO:0000259" key="1">
    <source>
        <dbReference type="Pfam" id="PF06114"/>
    </source>
</evidence>
<protein>
    <submittedName>
        <fullName evidence="2">ImmA/IrrE family metallo-endopeptidase</fullName>
    </submittedName>
</protein>
<organism evidence="2 3">
    <name type="scientific">Gilliamella apicola</name>
    <dbReference type="NCBI Taxonomy" id="1196095"/>
    <lineage>
        <taxon>Bacteria</taxon>
        <taxon>Pseudomonadati</taxon>
        <taxon>Pseudomonadota</taxon>
        <taxon>Gammaproteobacteria</taxon>
        <taxon>Orbales</taxon>
        <taxon>Orbaceae</taxon>
        <taxon>Gilliamella</taxon>
    </lineage>
</organism>
<dbReference type="EMBL" id="VMHM01000015">
    <property type="protein sequence ID" value="TSJ97629.1"/>
    <property type="molecule type" value="Genomic_DNA"/>
</dbReference>
<proteinExistence type="predicted"/>
<reference evidence="2 3" key="1">
    <citation type="submission" date="2019-07" db="EMBL/GenBank/DDBJ databases">
        <title>Gilliamella genomes.</title>
        <authorList>
            <person name="Zheng H."/>
        </authorList>
    </citation>
    <scope>NUCLEOTIDE SEQUENCE [LARGE SCALE GENOMIC DNA]</scope>
    <source>
        <strain evidence="2 3">W8127</strain>
    </source>
</reference>
<name>A0A556S905_9GAMM</name>
<dbReference type="Gene3D" id="1.10.10.2910">
    <property type="match status" value="1"/>
</dbReference>
<comment type="caution">
    <text evidence="2">The sequence shown here is derived from an EMBL/GenBank/DDBJ whole genome shotgun (WGS) entry which is preliminary data.</text>
</comment>
<gene>
    <name evidence="2" type="ORF">FPQ15_11005</name>
</gene>
<dbReference type="InterPro" id="IPR010359">
    <property type="entry name" value="IrrE_HExxH"/>
</dbReference>
<evidence type="ECO:0000313" key="3">
    <source>
        <dbReference type="Proteomes" id="UP000319483"/>
    </source>
</evidence>
<dbReference type="AlphaFoldDB" id="A0A556S905"/>
<dbReference type="Proteomes" id="UP000319483">
    <property type="component" value="Unassembled WGS sequence"/>
</dbReference>
<dbReference type="PANTHER" id="PTHR43236:SF1">
    <property type="entry name" value="BLL7220 PROTEIN"/>
    <property type="match status" value="1"/>
</dbReference>
<accession>A0A556S905</accession>
<evidence type="ECO:0000313" key="2">
    <source>
        <dbReference type="EMBL" id="TSJ97629.1"/>
    </source>
</evidence>
<feature type="domain" description="IrrE N-terminal-like" evidence="1">
    <location>
        <begin position="82"/>
        <end position="168"/>
    </location>
</feature>
<dbReference type="RefSeq" id="WP_144092712.1">
    <property type="nucleotide sequence ID" value="NZ_VMHM01000015.1"/>
</dbReference>
<dbReference type="InterPro" id="IPR052345">
    <property type="entry name" value="Rad_response_metalloprotease"/>
</dbReference>
<sequence length="177" mass="20657">MNESRIRKLGLRVSGKSCKTIKDYANEARKILGYEFKEYINMASLMEIFIHNDMLIILEDNDERVQQKYAYTHPDKGKIYVRDSVYNNAFDGDPRARFTIAHEIGHLIMHKEQEIFARSTCNQHKIYEDSEWQADVFAASFLINQIFVTDDMNAQEIANKFGVSLAAAESWMKYKNK</sequence>